<feature type="transmembrane region" description="Helical" evidence="1">
    <location>
        <begin position="6"/>
        <end position="25"/>
    </location>
</feature>
<reference evidence="2 3" key="1">
    <citation type="submission" date="2021-11" db="EMBL/GenBank/DDBJ databases">
        <title>Whole genome of Geoglobus acetivorans.</title>
        <authorList>
            <person name="Liu D."/>
        </authorList>
    </citation>
    <scope>NUCLEOTIDE SEQUENCE [LARGE SCALE GENOMIC DNA]</scope>
    <source>
        <strain evidence="2 3">SBH6</strain>
    </source>
</reference>
<proteinExistence type="predicted"/>
<dbReference type="RefSeq" id="WP_193808334.1">
    <property type="nucleotide sequence ID" value="NZ_CP087714.1"/>
</dbReference>
<feature type="transmembrane region" description="Helical" evidence="1">
    <location>
        <begin position="209"/>
        <end position="229"/>
    </location>
</feature>
<gene>
    <name evidence="2" type="ORF">LPQ35_08390</name>
</gene>
<keyword evidence="1" id="KW-1133">Transmembrane helix</keyword>
<organism evidence="2 3">
    <name type="scientific">Geoglobus acetivorans</name>
    <dbReference type="NCBI Taxonomy" id="565033"/>
    <lineage>
        <taxon>Archaea</taxon>
        <taxon>Methanobacteriati</taxon>
        <taxon>Methanobacteriota</taxon>
        <taxon>Archaeoglobi</taxon>
        <taxon>Archaeoglobales</taxon>
        <taxon>Archaeoglobaceae</taxon>
        <taxon>Geoglobus</taxon>
    </lineage>
</organism>
<evidence type="ECO:0000313" key="2">
    <source>
        <dbReference type="EMBL" id="XAT63269.1"/>
    </source>
</evidence>
<dbReference type="InterPro" id="IPR007563">
    <property type="entry name" value="DUF554"/>
</dbReference>
<evidence type="ECO:0000313" key="3">
    <source>
        <dbReference type="Proteomes" id="UP001492541"/>
    </source>
</evidence>
<keyword evidence="3" id="KW-1185">Reference proteome</keyword>
<accession>A0ABZ3H296</accession>
<feature type="transmembrane region" description="Helical" evidence="1">
    <location>
        <begin position="32"/>
        <end position="50"/>
    </location>
</feature>
<keyword evidence="1" id="KW-0472">Membrane</keyword>
<dbReference type="EMBL" id="CP087714">
    <property type="protein sequence ID" value="XAT63269.1"/>
    <property type="molecule type" value="Genomic_DNA"/>
</dbReference>
<name>A0ABZ3H296_GEOAI</name>
<sequence>MIGTLINVASIIFFSIAGIAIGSKIGEELKEYLMNVLGLVVLLIGVDMALETTNFAILTLTILTGSVMGSVMKIEERLEEFGLRIERKFEGSKFADGFVASTLLFCVGSMAVIGPVQEALTGDSTLLITKAMLDGIASLALSSALGIGVTFSAIPVLLYQSFFYFTALGVREYATDFLITELTATGGVMIAAIGINLMKLTNMKPGNMLPSLIVLPIYLKIFSILTAVMS</sequence>
<dbReference type="Pfam" id="PF04474">
    <property type="entry name" value="DUF554"/>
    <property type="match status" value="1"/>
</dbReference>
<dbReference type="GeneID" id="90449703"/>
<feature type="transmembrane region" description="Helical" evidence="1">
    <location>
        <begin position="136"/>
        <end position="165"/>
    </location>
</feature>
<feature type="transmembrane region" description="Helical" evidence="1">
    <location>
        <begin position="94"/>
        <end position="116"/>
    </location>
</feature>
<feature type="transmembrane region" description="Helical" evidence="1">
    <location>
        <begin position="177"/>
        <end position="197"/>
    </location>
</feature>
<protein>
    <submittedName>
        <fullName evidence="2">DUF554 domain-containing protein</fullName>
    </submittedName>
</protein>
<evidence type="ECO:0000256" key="1">
    <source>
        <dbReference type="SAM" id="Phobius"/>
    </source>
</evidence>
<dbReference type="PANTHER" id="PTHR36111">
    <property type="entry name" value="INNER MEMBRANE PROTEIN-RELATED"/>
    <property type="match status" value="1"/>
</dbReference>
<dbReference type="Proteomes" id="UP001492541">
    <property type="component" value="Chromosome"/>
</dbReference>
<keyword evidence="1" id="KW-0812">Transmembrane</keyword>
<dbReference type="PANTHER" id="PTHR36111:SF2">
    <property type="entry name" value="INNER MEMBRANE PROTEIN"/>
    <property type="match status" value="1"/>
</dbReference>